<dbReference type="OrthoDB" id="10365304at2759"/>
<gene>
    <name evidence="2" type="ORF">OIU79_000777</name>
</gene>
<dbReference type="EMBL" id="JAPFFK010000010">
    <property type="protein sequence ID" value="KAJ6740726.1"/>
    <property type="molecule type" value="Genomic_DNA"/>
</dbReference>
<evidence type="ECO:0000313" key="2">
    <source>
        <dbReference type="EMBL" id="KAJ6740726.1"/>
    </source>
</evidence>
<accession>A0A9Q0ZN89</accession>
<sequence>MHVKRLLAEIRPFGQLQRRCPLLVEIPGDFSPVSCECFFREGWAEGETRDDRQRERRETMGAEKKQVRRERRAEGETRDEREKKGEACRDGGIFPIEKMRGEEQAR</sequence>
<feature type="region of interest" description="Disordered" evidence="1">
    <location>
        <begin position="46"/>
        <end position="106"/>
    </location>
</feature>
<organism evidence="2 3">
    <name type="scientific">Salix purpurea</name>
    <name type="common">Purple osier willow</name>
    <dbReference type="NCBI Taxonomy" id="77065"/>
    <lineage>
        <taxon>Eukaryota</taxon>
        <taxon>Viridiplantae</taxon>
        <taxon>Streptophyta</taxon>
        <taxon>Embryophyta</taxon>
        <taxon>Tracheophyta</taxon>
        <taxon>Spermatophyta</taxon>
        <taxon>Magnoliopsida</taxon>
        <taxon>eudicotyledons</taxon>
        <taxon>Gunneridae</taxon>
        <taxon>Pentapetalae</taxon>
        <taxon>rosids</taxon>
        <taxon>fabids</taxon>
        <taxon>Malpighiales</taxon>
        <taxon>Salicaceae</taxon>
        <taxon>Saliceae</taxon>
        <taxon>Salix</taxon>
    </lineage>
</organism>
<feature type="compositionally biased region" description="Basic and acidic residues" evidence="1">
    <location>
        <begin position="46"/>
        <end position="89"/>
    </location>
</feature>
<name>A0A9Q0ZN89_SALPP</name>
<evidence type="ECO:0000256" key="1">
    <source>
        <dbReference type="SAM" id="MobiDB-lite"/>
    </source>
</evidence>
<reference evidence="2" key="1">
    <citation type="submission" date="2022-11" db="EMBL/GenBank/DDBJ databases">
        <authorList>
            <person name="Hyden B.L."/>
            <person name="Feng K."/>
            <person name="Yates T."/>
            <person name="Jawdy S."/>
            <person name="Smart L.B."/>
            <person name="Muchero W."/>
        </authorList>
    </citation>
    <scope>NUCLEOTIDE SEQUENCE</scope>
    <source>
        <tissue evidence="2">Shoot tip</tissue>
    </source>
</reference>
<dbReference type="Proteomes" id="UP001151532">
    <property type="component" value="Chromosome 7"/>
</dbReference>
<dbReference type="AlphaFoldDB" id="A0A9Q0ZN89"/>
<proteinExistence type="predicted"/>
<feature type="compositionally biased region" description="Basic and acidic residues" evidence="1">
    <location>
        <begin position="97"/>
        <end position="106"/>
    </location>
</feature>
<protein>
    <submittedName>
        <fullName evidence="2">Uncharacterized protein</fullName>
    </submittedName>
</protein>
<reference evidence="2" key="2">
    <citation type="journal article" date="2023" name="Int. J. Mol. Sci.">
        <title>De Novo Assembly and Annotation of 11 Diverse Shrub Willow (Salix) Genomes Reveals Novel Gene Organization in Sex-Linked Regions.</title>
        <authorList>
            <person name="Hyden B."/>
            <person name="Feng K."/>
            <person name="Yates T.B."/>
            <person name="Jawdy S."/>
            <person name="Cereghino C."/>
            <person name="Smart L.B."/>
            <person name="Muchero W."/>
        </authorList>
    </citation>
    <scope>NUCLEOTIDE SEQUENCE</scope>
    <source>
        <tissue evidence="2">Shoot tip</tissue>
    </source>
</reference>
<evidence type="ECO:0000313" key="3">
    <source>
        <dbReference type="Proteomes" id="UP001151532"/>
    </source>
</evidence>
<comment type="caution">
    <text evidence="2">The sequence shown here is derived from an EMBL/GenBank/DDBJ whole genome shotgun (WGS) entry which is preliminary data.</text>
</comment>
<keyword evidence="3" id="KW-1185">Reference proteome</keyword>